<evidence type="ECO:0000313" key="2">
    <source>
        <dbReference type="Proteomes" id="UP001148838"/>
    </source>
</evidence>
<comment type="caution">
    <text evidence="1">The sequence shown here is derived from an EMBL/GenBank/DDBJ whole genome shotgun (WGS) entry which is preliminary data.</text>
</comment>
<reference evidence="1 2" key="1">
    <citation type="journal article" date="2022" name="Allergy">
        <title>Genome assembly and annotation of Periplaneta americana reveal a comprehensive cockroach allergen profile.</title>
        <authorList>
            <person name="Wang L."/>
            <person name="Xiong Q."/>
            <person name="Saelim N."/>
            <person name="Wang L."/>
            <person name="Nong W."/>
            <person name="Wan A.T."/>
            <person name="Shi M."/>
            <person name="Liu X."/>
            <person name="Cao Q."/>
            <person name="Hui J.H.L."/>
            <person name="Sookrung N."/>
            <person name="Leung T.F."/>
            <person name="Tungtrongchitr A."/>
            <person name="Tsui S.K.W."/>
        </authorList>
    </citation>
    <scope>NUCLEOTIDE SEQUENCE [LARGE SCALE GENOMIC DNA]</scope>
    <source>
        <strain evidence="1">PWHHKU_190912</strain>
    </source>
</reference>
<dbReference type="EMBL" id="JAJSOF020000023">
    <property type="protein sequence ID" value="KAJ4436305.1"/>
    <property type="molecule type" value="Genomic_DNA"/>
</dbReference>
<proteinExistence type="predicted"/>
<keyword evidence="2" id="KW-1185">Reference proteome</keyword>
<sequence length="145" mass="15733">MAGLCEGGNEPADSLKAIWGGSSLYQFLNFSFLQYLCQDSFLKSTSKGAKHLGRAVGMEPVLLGHLGSMNLGQGLVGCPHWPYTLGLIMLLTDFEIAGGKSGAGEEPREDHVNGYRHATGNITLTNLNILYLCGCKERRELKMVQ</sequence>
<name>A0ABQ8SSA4_PERAM</name>
<dbReference type="Proteomes" id="UP001148838">
    <property type="component" value="Unassembled WGS sequence"/>
</dbReference>
<organism evidence="1 2">
    <name type="scientific">Periplaneta americana</name>
    <name type="common">American cockroach</name>
    <name type="synonym">Blatta americana</name>
    <dbReference type="NCBI Taxonomy" id="6978"/>
    <lineage>
        <taxon>Eukaryota</taxon>
        <taxon>Metazoa</taxon>
        <taxon>Ecdysozoa</taxon>
        <taxon>Arthropoda</taxon>
        <taxon>Hexapoda</taxon>
        <taxon>Insecta</taxon>
        <taxon>Pterygota</taxon>
        <taxon>Neoptera</taxon>
        <taxon>Polyneoptera</taxon>
        <taxon>Dictyoptera</taxon>
        <taxon>Blattodea</taxon>
        <taxon>Blattoidea</taxon>
        <taxon>Blattidae</taxon>
        <taxon>Blattinae</taxon>
        <taxon>Periplaneta</taxon>
    </lineage>
</organism>
<gene>
    <name evidence="1" type="ORF">ANN_18936</name>
</gene>
<evidence type="ECO:0000313" key="1">
    <source>
        <dbReference type="EMBL" id="KAJ4436305.1"/>
    </source>
</evidence>
<protein>
    <submittedName>
        <fullName evidence="1">Uncharacterized protein</fullName>
    </submittedName>
</protein>
<accession>A0ABQ8SSA4</accession>